<dbReference type="EC" id="3.1.3.18" evidence="4"/>
<comment type="pathway">
    <text evidence="2">Organic acid metabolism; glycolate biosynthesis; glycolate from 2-phosphoglycolate: step 1/1.</text>
</comment>
<dbReference type="InterPro" id="IPR036412">
    <property type="entry name" value="HAD-like_sf"/>
</dbReference>
<dbReference type="PANTHER" id="PTHR43434">
    <property type="entry name" value="PHOSPHOGLYCOLATE PHOSPHATASE"/>
    <property type="match status" value="1"/>
</dbReference>
<dbReference type="SUPFAM" id="SSF56784">
    <property type="entry name" value="HAD-like"/>
    <property type="match status" value="1"/>
</dbReference>
<dbReference type="InterPro" id="IPR023214">
    <property type="entry name" value="HAD_sf"/>
</dbReference>
<dbReference type="Gene3D" id="1.10.150.240">
    <property type="entry name" value="Putative phosphatase, domain 2"/>
    <property type="match status" value="1"/>
</dbReference>
<dbReference type="NCBIfam" id="TIGR01549">
    <property type="entry name" value="HAD-SF-IA-v1"/>
    <property type="match status" value="1"/>
</dbReference>
<dbReference type="Gene3D" id="3.40.50.1000">
    <property type="entry name" value="HAD superfamily/HAD-like"/>
    <property type="match status" value="1"/>
</dbReference>
<dbReference type="GO" id="GO:0006281">
    <property type="term" value="P:DNA repair"/>
    <property type="evidence" value="ECO:0007669"/>
    <property type="project" value="TreeGrafter"/>
</dbReference>
<dbReference type="GO" id="GO:0005829">
    <property type="term" value="C:cytosol"/>
    <property type="evidence" value="ECO:0007669"/>
    <property type="project" value="TreeGrafter"/>
</dbReference>
<proteinExistence type="inferred from homology"/>
<protein>
    <recommendedName>
        <fullName evidence="4">phosphoglycolate phosphatase</fullName>
        <ecNumber evidence="4">3.1.3.18</ecNumber>
    </recommendedName>
</protein>
<dbReference type="EMBL" id="GG693880">
    <property type="protein sequence ID" value="EES52131.1"/>
    <property type="molecule type" value="Genomic_DNA"/>
</dbReference>
<dbReference type="Pfam" id="PF13419">
    <property type="entry name" value="HAD_2"/>
    <property type="match status" value="1"/>
</dbReference>
<dbReference type="AlphaFoldDB" id="C6HZC0"/>
<organism evidence="5 6">
    <name type="scientific">Leptospirillum ferrodiazotrophum</name>
    <dbReference type="NCBI Taxonomy" id="412449"/>
    <lineage>
        <taxon>Bacteria</taxon>
        <taxon>Pseudomonadati</taxon>
        <taxon>Nitrospirota</taxon>
        <taxon>Nitrospiria</taxon>
        <taxon>Nitrospirales</taxon>
        <taxon>Nitrospiraceae</taxon>
        <taxon>Leptospirillum</taxon>
    </lineage>
</organism>
<evidence type="ECO:0000313" key="6">
    <source>
        <dbReference type="Proteomes" id="UP000009374"/>
    </source>
</evidence>
<name>C6HZC0_9BACT</name>
<dbReference type="InterPro" id="IPR023198">
    <property type="entry name" value="PGP-like_dom2"/>
</dbReference>
<keyword evidence="6" id="KW-1185">Reference proteome</keyword>
<dbReference type="InterPro" id="IPR050155">
    <property type="entry name" value="HAD-like_hydrolase_sf"/>
</dbReference>
<evidence type="ECO:0000256" key="3">
    <source>
        <dbReference type="ARBA" id="ARBA00006171"/>
    </source>
</evidence>
<dbReference type="InterPro" id="IPR006439">
    <property type="entry name" value="HAD-SF_hydro_IA"/>
</dbReference>
<accession>C6HZC0</accession>
<dbReference type="SFLD" id="SFLDG01129">
    <property type="entry name" value="C1.5:_HAD__Beta-PGM__Phosphata"/>
    <property type="match status" value="1"/>
</dbReference>
<dbReference type="GO" id="GO:0008967">
    <property type="term" value="F:phosphoglycolate phosphatase activity"/>
    <property type="evidence" value="ECO:0007669"/>
    <property type="project" value="UniProtKB-EC"/>
</dbReference>
<evidence type="ECO:0000256" key="2">
    <source>
        <dbReference type="ARBA" id="ARBA00004818"/>
    </source>
</evidence>
<evidence type="ECO:0000256" key="4">
    <source>
        <dbReference type="ARBA" id="ARBA00013078"/>
    </source>
</evidence>
<reference evidence="5 6" key="1">
    <citation type="journal article" date="2009" name="Appl. Environ. Microbiol.">
        <title>Community genomic and proteomic analyses of chemoautotrophic iron-oxidizing "Leptospirillum rubarum" (Group II) and "Leptospirillum ferrodiazotrophum" (Group III) bacteria in acid mine drainage biofilms.</title>
        <authorList>
            <person name="Goltsman D.S."/>
            <person name="Denef V.J."/>
            <person name="Singer S.W."/>
            <person name="VerBerkmoes N.C."/>
            <person name="Lefsrud M."/>
            <person name="Mueller R.S."/>
            <person name="Dick G.J."/>
            <person name="Sun C.L."/>
            <person name="Wheeler K.E."/>
            <person name="Zemla A."/>
            <person name="Baker B.J."/>
            <person name="Hauser L."/>
            <person name="Land M."/>
            <person name="Shah M.B."/>
            <person name="Thelen M.P."/>
            <person name="Hettich R.L."/>
            <person name="Banfield J.F."/>
        </authorList>
    </citation>
    <scope>NUCLEOTIDE SEQUENCE [LARGE SCALE GENOMIC DNA]</scope>
</reference>
<dbReference type="InterPro" id="IPR041492">
    <property type="entry name" value="HAD_2"/>
</dbReference>
<dbReference type="Proteomes" id="UP000009374">
    <property type="component" value="Unassembled WGS sequence"/>
</dbReference>
<comment type="catalytic activity">
    <reaction evidence="1">
        <text>2-phosphoglycolate + H2O = glycolate + phosphate</text>
        <dbReference type="Rhea" id="RHEA:14369"/>
        <dbReference type="ChEBI" id="CHEBI:15377"/>
        <dbReference type="ChEBI" id="CHEBI:29805"/>
        <dbReference type="ChEBI" id="CHEBI:43474"/>
        <dbReference type="ChEBI" id="CHEBI:58033"/>
        <dbReference type="EC" id="3.1.3.18"/>
    </reaction>
</comment>
<evidence type="ECO:0000313" key="5">
    <source>
        <dbReference type="EMBL" id="EES52131.1"/>
    </source>
</evidence>
<dbReference type="SFLD" id="SFLDS00003">
    <property type="entry name" value="Haloacid_Dehalogenase"/>
    <property type="match status" value="1"/>
</dbReference>
<comment type="similarity">
    <text evidence="3">Belongs to the HAD-like hydrolase superfamily. CbbY/CbbZ/Gph/YieH family.</text>
</comment>
<sequence>MKAKRKGIEEFDLVLWDLDGTLVDSRMDLVGATNVAMRALGYPTVSFDRFSQMVGQGVRHLVTSALPAGTDPETVEEAIEIFLVWYRRHLADTTRFYPGLREGIAHSKALHAVVSNKREDLCRSLLARLGATELFVRIVGGDTCPERKPHPAPLFAAMEGLGIPTDRILMVGDSPVDIEAGKLAGVTTWGVLWGFGDPASSRPDALLSDPSEVFSRG</sequence>
<dbReference type="PANTHER" id="PTHR43434:SF1">
    <property type="entry name" value="PHOSPHOGLYCOLATE PHOSPHATASE"/>
    <property type="match status" value="1"/>
</dbReference>
<gene>
    <name evidence="5" type="ORF">UBAL3_94530097</name>
</gene>
<evidence type="ECO:0000256" key="1">
    <source>
        <dbReference type="ARBA" id="ARBA00000830"/>
    </source>
</evidence>